<keyword evidence="1" id="KW-0812">Transmembrane</keyword>
<dbReference type="InterPro" id="IPR012338">
    <property type="entry name" value="Beta-lactam/transpept-like"/>
</dbReference>
<dbReference type="InterPro" id="IPR001466">
    <property type="entry name" value="Beta-lactam-related"/>
</dbReference>
<name>A0ABW1KZC7_9PROT</name>
<dbReference type="Proteomes" id="UP001596116">
    <property type="component" value="Unassembled WGS sequence"/>
</dbReference>
<evidence type="ECO:0000313" key="3">
    <source>
        <dbReference type="EMBL" id="MFC6037259.1"/>
    </source>
</evidence>
<proteinExistence type="predicted"/>
<evidence type="ECO:0000313" key="4">
    <source>
        <dbReference type="Proteomes" id="UP001596116"/>
    </source>
</evidence>
<feature type="domain" description="Beta-lactamase-related" evidence="2">
    <location>
        <begin position="54"/>
        <end position="369"/>
    </location>
</feature>
<dbReference type="EC" id="3.-.-.-" evidence="3"/>
<keyword evidence="3" id="KW-0378">Hydrolase</keyword>
<protein>
    <submittedName>
        <fullName evidence="3">Serine hydrolase domain-containing protein</fullName>
        <ecNumber evidence="3">3.-.-.-</ecNumber>
    </submittedName>
</protein>
<keyword evidence="1" id="KW-1133">Transmembrane helix</keyword>
<keyword evidence="4" id="KW-1185">Reference proteome</keyword>
<feature type="transmembrane region" description="Helical" evidence="1">
    <location>
        <begin position="392"/>
        <end position="411"/>
    </location>
</feature>
<reference evidence="3 4" key="1">
    <citation type="submission" date="2024-09" db="EMBL/GenBank/DDBJ databases">
        <authorList>
            <person name="Zhang Z.-H."/>
        </authorList>
    </citation>
    <scope>NUCLEOTIDE SEQUENCE [LARGE SCALE GENOMIC DNA]</scope>
    <source>
        <strain evidence="3 4">HHTR114</strain>
    </source>
</reference>
<keyword evidence="1" id="KW-0472">Membrane</keyword>
<comment type="caution">
    <text evidence="3">The sequence shown here is derived from an EMBL/GenBank/DDBJ whole genome shotgun (WGS) entry which is preliminary data.</text>
</comment>
<sequence length="420" mass="44724">MKIVKFGLFVAGAVVAIGAWCAVSVFGGLYGWWMKPIVKKGDHQAFFAEATQIIDDKNAGNAAFILIHDGDVVGEYYAPAGREVNAQTVFPTSSFSKWVTAFGVMKLVDRGEISLDEPVSSYLTRWNLPDGAYDESAVTVRRLLSHMAGLTDGLGFGDYEPGETIPSLEETLANPRASSGREVTIEVGAEPGEEFAYSGGGYLILQLLIEEVSGQDYEGFIQEKVLAPLGMTQSSFRFIGDIEGATQSFDATGAPAPQFQYAAAGATGFSSSAADLLKLVAALTDGGEGFILQPATLASMRQPEATVFGSPIWGLGTILFAPTKSGDFIYGHDGANEPAINVSVRINPDNDDAYIMLVNGHPSLASDIGGEWVLWQTGVPDILSTERAIKSALLPAVVGSLVILILAFFLARRVFSSRKN</sequence>
<dbReference type="PANTHER" id="PTHR43283">
    <property type="entry name" value="BETA-LACTAMASE-RELATED"/>
    <property type="match status" value="1"/>
</dbReference>
<dbReference type="InterPro" id="IPR050789">
    <property type="entry name" value="Diverse_Enzym_Activities"/>
</dbReference>
<gene>
    <name evidence="3" type="ORF">ACFMB1_17005</name>
</gene>
<dbReference type="GO" id="GO:0016787">
    <property type="term" value="F:hydrolase activity"/>
    <property type="evidence" value="ECO:0007669"/>
    <property type="project" value="UniProtKB-KW"/>
</dbReference>
<dbReference type="SUPFAM" id="SSF56601">
    <property type="entry name" value="beta-lactamase/transpeptidase-like"/>
    <property type="match status" value="1"/>
</dbReference>
<feature type="transmembrane region" description="Helical" evidence="1">
    <location>
        <begin position="7"/>
        <end position="33"/>
    </location>
</feature>
<dbReference type="Gene3D" id="3.40.710.10">
    <property type="entry name" value="DD-peptidase/beta-lactamase superfamily"/>
    <property type="match status" value="1"/>
</dbReference>
<organism evidence="3 4">
    <name type="scientific">Hyphococcus aureus</name>
    <dbReference type="NCBI Taxonomy" id="2666033"/>
    <lineage>
        <taxon>Bacteria</taxon>
        <taxon>Pseudomonadati</taxon>
        <taxon>Pseudomonadota</taxon>
        <taxon>Alphaproteobacteria</taxon>
        <taxon>Parvularculales</taxon>
        <taxon>Parvularculaceae</taxon>
        <taxon>Hyphococcus</taxon>
    </lineage>
</organism>
<dbReference type="Pfam" id="PF00144">
    <property type="entry name" value="Beta-lactamase"/>
    <property type="match status" value="1"/>
</dbReference>
<evidence type="ECO:0000256" key="1">
    <source>
        <dbReference type="SAM" id="Phobius"/>
    </source>
</evidence>
<dbReference type="RefSeq" id="WP_379881363.1">
    <property type="nucleotide sequence ID" value="NZ_JBHPON010000003.1"/>
</dbReference>
<dbReference type="EMBL" id="JBHPON010000003">
    <property type="protein sequence ID" value="MFC6037259.1"/>
    <property type="molecule type" value="Genomic_DNA"/>
</dbReference>
<accession>A0ABW1KZC7</accession>
<evidence type="ECO:0000259" key="2">
    <source>
        <dbReference type="Pfam" id="PF00144"/>
    </source>
</evidence>